<dbReference type="STRING" id="857342.A0A2T3AZ95"/>
<evidence type="ECO:0000313" key="8">
    <source>
        <dbReference type="EMBL" id="PSS15384.1"/>
    </source>
</evidence>
<dbReference type="RefSeq" id="XP_024719983.1">
    <property type="nucleotide sequence ID" value="XM_024864340.1"/>
</dbReference>
<dbReference type="GO" id="GO:0004674">
    <property type="term" value="F:protein serine/threonine kinase activity"/>
    <property type="evidence" value="ECO:0007669"/>
    <property type="project" value="TreeGrafter"/>
</dbReference>
<keyword evidence="9" id="KW-1185">Reference proteome</keyword>
<dbReference type="PANTHER" id="PTHR44329:SF288">
    <property type="entry name" value="MITOGEN-ACTIVATED PROTEIN KINASE KINASE KINASE 20"/>
    <property type="match status" value="1"/>
</dbReference>
<keyword evidence="1" id="KW-0808">Transferase</keyword>
<dbReference type="PANTHER" id="PTHR44329">
    <property type="entry name" value="SERINE/THREONINE-PROTEIN KINASE TNNI3K-RELATED"/>
    <property type="match status" value="1"/>
</dbReference>
<protein>
    <recommendedName>
        <fullName evidence="7">Protein kinase domain-containing protein</fullName>
    </recommendedName>
</protein>
<feature type="signal peptide" evidence="6">
    <location>
        <begin position="1"/>
        <end position="21"/>
    </location>
</feature>
<evidence type="ECO:0000256" key="1">
    <source>
        <dbReference type="ARBA" id="ARBA00022679"/>
    </source>
</evidence>
<feature type="domain" description="Protein kinase" evidence="7">
    <location>
        <begin position="141"/>
        <end position="399"/>
    </location>
</feature>
<keyword evidence="2" id="KW-0547">Nucleotide-binding</keyword>
<gene>
    <name evidence="8" type="ORF">M430DRAFT_20668</name>
</gene>
<reference evidence="8 9" key="1">
    <citation type="journal article" date="2018" name="New Phytol.">
        <title>Comparative genomics and transcriptomics depict ericoid mycorrhizal fungi as versatile saprotrophs and plant mutualists.</title>
        <authorList>
            <person name="Martino E."/>
            <person name="Morin E."/>
            <person name="Grelet G.A."/>
            <person name="Kuo A."/>
            <person name="Kohler A."/>
            <person name="Daghino S."/>
            <person name="Barry K.W."/>
            <person name="Cichocki N."/>
            <person name="Clum A."/>
            <person name="Dockter R.B."/>
            <person name="Hainaut M."/>
            <person name="Kuo R.C."/>
            <person name="LaButti K."/>
            <person name="Lindahl B.D."/>
            <person name="Lindquist E.A."/>
            <person name="Lipzen A."/>
            <person name="Khouja H.R."/>
            <person name="Magnuson J."/>
            <person name="Murat C."/>
            <person name="Ohm R.A."/>
            <person name="Singer S.W."/>
            <person name="Spatafora J.W."/>
            <person name="Wang M."/>
            <person name="Veneault-Fourrey C."/>
            <person name="Henrissat B."/>
            <person name="Grigoriev I.V."/>
            <person name="Martin F.M."/>
            <person name="Perotto S."/>
        </authorList>
    </citation>
    <scope>NUCLEOTIDE SEQUENCE [LARGE SCALE GENOMIC DNA]</scope>
    <source>
        <strain evidence="8 9">ATCC 22711</strain>
    </source>
</reference>
<proteinExistence type="predicted"/>
<dbReference type="Proteomes" id="UP000241818">
    <property type="component" value="Unassembled WGS sequence"/>
</dbReference>
<dbReference type="GeneID" id="36572421"/>
<dbReference type="SUPFAM" id="SSF56112">
    <property type="entry name" value="Protein kinase-like (PK-like)"/>
    <property type="match status" value="1"/>
</dbReference>
<dbReference type="EMBL" id="KZ679013">
    <property type="protein sequence ID" value="PSS15384.1"/>
    <property type="molecule type" value="Genomic_DNA"/>
</dbReference>
<keyword evidence="4" id="KW-0067">ATP-binding</keyword>
<feature type="chain" id="PRO_5015395082" description="Protein kinase domain-containing protein" evidence="6">
    <location>
        <begin position="22"/>
        <end position="399"/>
    </location>
</feature>
<dbReference type="GO" id="GO:0005524">
    <property type="term" value="F:ATP binding"/>
    <property type="evidence" value="ECO:0007669"/>
    <property type="project" value="UniProtKB-KW"/>
</dbReference>
<dbReference type="CDD" id="cd00180">
    <property type="entry name" value="PKc"/>
    <property type="match status" value="1"/>
</dbReference>
<evidence type="ECO:0000256" key="2">
    <source>
        <dbReference type="ARBA" id="ARBA00022741"/>
    </source>
</evidence>
<dbReference type="PROSITE" id="PS50011">
    <property type="entry name" value="PROTEIN_KINASE_DOM"/>
    <property type="match status" value="1"/>
</dbReference>
<dbReference type="InterPro" id="IPR011009">
    <property type="entry name" value="Kinase-like_dom_sf"/>
</dbReference>
<dbReference type="InParanoid" id="A0A2T3AZ95"/>
<dbReference type="Pfam" id="PF07714">
    <property type="entry name" value="PK_Tyr_Ser-Thr"/>
    <property type="match status" value="1"/>
</dbReference>
<evidence type="ECO:0000256" key="3">
    <source>
        <dbReference type="ARBA" id="ARBA00022777"/>
    </source>
</evidence>
<name>A0A2T3AZ95_AMORE</name>
<evidence type="ECO:0000256" key="4">
    <source>
        <dbReference type="ARBA" id="ARBA00022840"/>
    </source>
</evidence>
<feature type="region of interest" description="Disordered" evidence="5">
    <location>
        <begin position="37"/>
        <end position="68"/>
    </location>
</feature>
<evidence type="ECO:0000256" key="6">
    <source>
        <dbReference type="SAM" id="SignalP"/>
    </source>
</evidence>
<evidence type="ECO:0000313" key="9">
    <source>
        <dbReference type="Proteomes" id="UP000241818"/>
    </source>
</evidence>
<accession>A0A2T3AZ95</accession>
<keyword evidence="3" id="KW-0418">Kinase</keyword>
<sequence>MFNITVIRWILPLPPWKSLLCLLSTIFSSRKSIGELDGDTNTEDTAANGKVPAGTHPETKPGVQPGSTLPARMLERHHQISNGKRSASKISGLVEVLRTYEAIKITMAHFIQRWSGWVGLLLKRLTWAPASTRVSTDTTQPSQQSIICVGIFSTVHRLGDVVRKVPSPSDTGDFPSNCKAIRNEAQIYSLLGSHTRIAECLSANPTDNHIDLHYYPNGTLLDYIKTQGDNISGRRRWRWGQQIIEAVVLLHSHGIIHSDLALRQYLVDDRLDARLSDFGASAFPGHDALGLENASHCLPRDFDQPNTVESDLFALGSTLYELGTGVAPYCDLNDNEIACQYAREVFPDVSGTFCGEIILQCWKRNFISAEHVLSSYNTLLKPDFKDTPFLLCRIIANGS</sequence>
<dbReference type="Gene3D" id="1.10.510.10">
    <property type="entry name" value="Transferase(Phosphotransferase) domain 1"/>
    <property type="match status" value="1"/>
</dbReference>
<dbReference type="AlphaFoldDB" id="A0A2T3AZ95"/>
<organism evidence="8 9">
    <name type="scientific">Amorphotheca resinae ATCC 22711</name>
    <dbReference type="NCBI Taxonomy" id="857342"/>
    <lineage>
        <taxon>Eukaryota</taxon>
        <taxon>Fungi</taxon>
        <taxon>Dikarya</taxon>
        <taxon>Ascomycota</taxon>
        <taxon>Pezizomycotina</taxon>
        <taxon>Leotiomycetes</taxon>
        <taxon>Helotiales</taxon>
        <taxon>Amorphothecaceae</taxon>
        <taxon>Amorphotheca</taxon>
    </lineage>
</organism>
<dbReference type="OrthoDB" id="1668230at2759"/>
<keyword evidence="6" id="KW-0732">Signal</keyword>
<dbReference type="InterPro" id="IPR000719">
    <property type="entry name" value="Prot_kinase_dom"/>
</dbReference>
<evidence type="ECO:0000256" key="5">
    <source>
        <dbReference type="SAM" id="MobiDB-lite"/>
    </source>
</evidence>
<dbReference type="InterPro" id="IPR051681">
    <property type="entry name" value="Ser/Thr_Kinases-Pseudokinases"/>
</dbReference>
<dbReference type="InterPro" id="IPR001245">
    <property type="entry name" value="Ser-Thr/Tyr_kinase_cat_dom"/>
</dbReference>
<evidence type="ECO:0000259" key="7">
    <source>
        <dbReference type="PROSITE" id="PS50011"/>
    </source>
</evidence>